<evidence type="ECO:0000313" key="3">
    <source>
        <dbReference type="Proteomes" id="UP001163882"/>
    </source>
</evidence>
<accession>A0ABY6IL70</accession>
<dbReference type="InterPro" id="IPR036812">
    <property type="entry name" value="NAD(P)_OxRdtase_dom_sf"/>
</dbReference>
<dbReference type="EMBL" id="CP107716">
    <property type="protein sequence ID" value="UYQ71084.1"/>
    <property type="molecule type" value="Genomic_DNA"/>
</dbReference>
<dbReference type="SUPFAM" id="SSF51430">
    <property type="entry name" value="NAD(P)-linked oxidoreductase"/>
    <property type="match status" value="1"/>
</dbReference>
<name>A0ABY6IL70_9HYPH</name>
<feature type="domain" description="NADP-dependent oxidoreductase" evidence="1">
    <location>
        <begin position="11"/>
        <end position="314"/>
    </location>
</feature>
<gene>
    <name evidence="2" type="ORF">OF122_13585</name>
</gene>
<dbReference type="Proteomes" id="UP001163882">
    <property type="component" value="Chromosome"/>
</dbReference>
<dbReference type="CDD" id="cd19152">
    <property type="entry name" value="AKR_AKR15A"/>
    <property type="match status" value="1"/>
</dbReference>
<dbReference type="Pfam" id="PF00248">
    <property type="entry name" value="Aldo_ket_red"/>
    <property type="match status" value="1"/>
</dbReference>
<dbReference type="PANTHER" id="PTHR42686">
    <property type="entry name" value="GH17980P-RELATED"/>
    <property type="match status" value="1"/>
</dbReference>
<evidence type="ECO:0000259" key="1">
    <source>
        <dbReference type="Pfam" id="PF00248"/>
    </source>
</evidence>
<proteinExistence type="predicted"/>
<keyword evidence="3" id="KW-1185">Reference proteome</keyword>
<sequence length="336" mass="36551">MNKPIDIPRFGFGGAGLGNLSREVSDDEAHRTLQAAWDGGLRYFDTSPLYGFGLSELRVGSFLRRQPRAEYVLSTKVGRYMVPPRGRSYDRGMWTAPLDLMPVHDYSYDATMRSLEQSHARLGLADIDIVYIHDVDRRNLGADFDRHYRAAIEGAYRALDELRSQGFVKAIGIGINESDVAADFMAETDLDLVMLAGRYTLIEQPALADCLPMAEKKGVGIVNVGVFNSGVLAKGVSSATYDYGAVPQAVIEKVRSVERVCGSFGITMPAAAAQFSLGHPAIASVVFGMTRPQNVEQTLAYLKEPIPAAFWQALADEGIIGADVPVPAASATDRDR</sequence>
<dbReference type="RefSeq" id="WP_264224746.1">
    <property type="nucleotide sequence ID" value="NZ_CP107716.1"/>
</dbReference>
<dbReference type="InterPro" id="IPR023210">
    <property type="entry name" value="NADP_OxRdtase_dom"/>
</dbReference>
<dbReference type="Gene3D" id="3.20.20.100">
    <property type="entry name" value="NADP-dependent oxidoreductase domain"/>
    <property type="match status" value="1"/>
</dbReference>
<evidence type="ECO:0000313" key="2">
    <source>
        <dbReference type="EMBL" id="UYQ71084.1"/>
    </source>
</evidence>
<dbReference type="InterPro" id="IPR020471">
    <property type="entry name" value="AKR"/>
</dbReference>
<protein>
    <submittedName>
        <fullName evidence="2">Aldo/keto reductase</fullName>
    </submittedName>
</protein>
<reference evidence="2" key="1">
    <citation type="submission" date="2022-10" db="EMBL/GenBank/DDBJ databases">
        <title>YIM 151497 complete genome.</title>
        <authorList>
            <person name="Chen X."/>
        </authorList>
    </citation>
    <scope>NUCLEOTIDE SEQUENCE</scope>
    <source>
        <strain evidence="2">YIM 151497</strain>
    </source>
</reference>
<dbReference type="PANTHER" id="PTHR42686:SF1">
    <property type="entry name" value="GH17980P-RELATED"/>
    <property type="match status" value="1"/>
</dbReference>
<organism evidence="2 3">
    <name type="scientific">Pelagibacterium flavum</name>
    <dbReference type="NCBI Taxonomy" id="2984530"/>
    <lineage>
        <taxon>Bacteria</taxon>
        <taxon>Pseudomonadati</taxon>
        <taxon>Pseudomonadota</taxon>
        <taxon>Alphaproteobacteria</taxon>
        <taxon>Hyphomicrobiales</taxon>
        <taxon>Devosiaceae</taxon>
        <taxon>Pelagibacterium</taxon>
    </lineage>
</organism>